<dbReference type="Gene3D" id="3.90.550.10">
    <property type="entry name" value="Spore Coat Polysaccharide Biosynthesis Protein SpsA, Chain A"/>
    <property type="match status" value="1"/>
</dbReference>
<dbReference type="GO" id="GO:0016757">
    <property type="term" value="F:glycosyltransferase activity"/>
    <property type="evidence" value="ECO:0007669"/>
    <property type="project" value="UniProtKB-KW"/>
</dbReference>
<evidence type="ECO:0000313" key="6">
    <source>
        <dbReference type="Proteomes" id="UP000248924"/>
    </source>
</evidence>
<keyword evidence="3" id="KW-0328">Glycosyltransferase</keyword>
<sequence length="409" mass="44111">MQGMRLSLSSEAPAKATQVVIGIPSRDEAPTISGVVSVAVEGLRQCGLADDALLVNADNSTADDTSRRFIDAVGSMRHRVIRAAPKGGKGTNVLAIMRTAAEVGAERVILLDADVRTGQPDWITRLLAAVEHPEPTIAAPVYRRNRYEGNTTNHLVGPLLTAVYGAQVQQPIAGDFAFNQPFLVRAMSWPVPQSAHLYGIDIHLIANALHDGMEVRQVPLGQKLHNPGFPKILFGSQQVLDTLFHVFARGAAQTATQFPASYKRSAVDPKAVRPDPGLIAATTAIAVRYLESHQSAICRLYPSLTEAAPAPWGYHLGVELWPEILADAVAALTRGHAVEARDHLVALYLSRVLTYWLEIEHLSVAEIDTLLDFQADAVASALSARRLELDAASPPPQAFTAGYWAEARS</sequence>
<dbReference type="Proteomes" id="UP000248924">
    <property type="component" value="Unassembled WGS sequence"/>
</dbReference>
<dbReference type="PANTHER" id="PTHR48090">
    <property type="entry name" value="UNDECAPRENYL-PHOSPHATE 4-DEOXY-4-FORMAMIDO-L-ARABINOSE TRANSFERASE-RELATED"/>
    <property type="match status" value="1"/>
</dbReference>
<organism evidence="5 6">
    <name type="scientific">Micromonospora craterilacus</name>
    <dbReference type="NCBI Taxonomy" id="1655439"/>
    <lineage>
        <taxon>Bacteria</taxon>
        <taxon>Bacillati</taxon>
        <taxon>Actinomycetota</taxon>
        <taxon>Actinomycetes</taxon>
        <taxon>Micromonosporales</taxon>
        <taxon>Micromonosporaceae</taxon>
        <taxon>Micromonospora</taxon>
    </lineage>
</organism>
<evidence type="ECO:0000256" key="2">
    <source>
        <dbReference type="ARBA" id="ARBA00006739"/>
    </source>
</evidence>
<dbReference type="InterPro" id="IPR029044">
    <property type="entry name" value="Nucleotide-diphossugar_trans"/>
</dbReference>
<proteinExistence type="inferred from homology"/>
<dbReference type="PANTHER" id="PTHR48090:SF10">
    <property type="entry name" value="GLUCOSYL-3-PHOSPHOGLYCERATE SYNTHASE"/>
    <property type="match status" value="1"/>
</dbReference>
<gene>
    <name evidence="5" type="ORF">C1I95_20175</name>
</gene>
<accession>A0A2W2EE46</accession>
<protein>
    <submittedName>
        <fullName evidence="5">Family 2 glycosyl transferase</fullName>
    </submittedName>
</protein>
<dbReference type="EMBL" id="POTY01000132">
    <property type="protein sequence ID" value="PZG15159.1"/>
    <property type="molecule type" value="Genomic_DNA"/>
</dbReference>
<evidence type="ECO:0000313" key="5">
    <source>
        <dbReference type="EMBL" id="PZG15159.1"/>
    </source>
</evidence>
<comment type="cofactor">
    <cofactor evidence="1">
        <name>Mn(2+)</name>
        <dbReference type="ChEBI" id="CHEBI:29035"/>
    </cofactor>
</comment>
<keyword evidence="4 5" id="KW-0808">Transferase</keyword>
<dbReference type="AlphaFoldDB" id="A0A2W2EE46"/>
<comment type="caution">
    <text evidence="5">The sequence shown here is derived from an EMBL/GenBank/DDBJ whole genome shotgun (WGS) entry which is preliminary data.</text>
</comment>
<reference evidence="5 6" key="1">
    <citation type="submission" date="2018-01" db="EMBL/GenBank/DDBJ databases">
        <title>Draft genome sequence of Jishengella sp. NA12.</title>
        <authorList>
            <person name="Sahin N."/>
            <person name="Ay H."/>
            <person name="Saygin H."/>
        </authorList>
    </citation>
    <scope>NUCLEOTIDE SEQUENCE [LARGE SCALE GENOMIC DNA]</scope>
    <source>
        <strain evidence="5 6">NA12</strain>
    </source>
</reference>
<evidence type="ECO:0000256" key="4">
    <source>
        <dbReference type="ARBA" id="ARBA00022679"/>
    </source>
</evidence>
<dbReference type="SUPFAM" id="SSF53448">
    <property type="entry name" value="Nucleotide-diphospho-sugar transferases"/>
    <property type="match status" value="1"/>
</dbReference>
<dbReference type="InterPro" id="IPR050256">
    <property type="entry name" value="Glycosyltransferase_2"/>
</dbReference>
<name>A0A2W2EE46_9ACTN</name>
<comment type="similarity">
    <text evidence="2">Belongs to the glycosyltransferase 2 family.</text>
</comment>
<evidence type="ECO:0000256" key="3">
    <source>
        <dbReference type="ARBA" id="ARBA00022676"/>
    </source>
</evidence>
<keyword evidence="6" id="KW-1185">Reference proteome</keyword>
<evidence type="ECO:0000256" key="1">
    <source>
        <dbReference type="ARBA" id="ARBA00001936"/>
    </source>
</evidence>